<keyword evidence="2" id="KW-1185">Reference proteome</keyword>
<name>A0AAF0YFU7_9TREE</name>
<dbReference type="EMBL" id="CP086720">
    <property type="protein sequence ID" value="WOO85975.1"/>
    <property type="molecule type" value="Genomic_DNA"/>
</dbReference>
<evidence type="ECO:0008006" key="3">
    <source>
        <dbReference type="Google" id="ProtNLM"/>
    </source>
</evidence>
<dbReference type="Proteomes" id="UP000827549">
    <property type="component" value="Chromosome 7"/>
</dbReference>
<dbReference type="GeneID" id="87812624"/>
<evidence type="ECO:0000313" key="2">
    <source>
        <dbReference type="Proteomes" id="UP000827549"/>
    </source>
</evidence>
<gene>
    <name evidence="1" type="ORF">LOC62_07G009463</name>
</gene>
<dbReference type="AlphaFoldDB" id="A0AAF0YFU7"/>
<evidence type="ECO:0000313" key="1">
    <source>
        <dbReference type="EMBL" id="WOO85975.1"/>
    </source>
</evidence>
<reference evidence="1" key="1">
    <citation type="submission" date="2023-10" db="EMBL/GenBank/DDBJ databases">
        <authorList>
            <person name="Noh H."/>
        </authorList>
    </citation>
    <scope>NUCLEOTIDE SEQUENCE</scope>
    <source>
        <strain evidence="1">DUCC4014</strain>
    </source>
</reference>
<accession>A0AAF0YFU7</accession>
<proteinExistence type="predicted"/>
<protein>
    <recommendedName>
        <fullName evidence="3">BRCT domain-containing protein</fullName>
    </recommendedName>
</protein>
<organism evidence="1 2">
    <name type="scientific">Vanrija pseudolonga</name>
    <dbReference type="NCBI Taxonomy" id="143232"/>
    <lineage>
        <taxon>Eukaryota</taxon>
        <taxon>Fungi</taxon>
        <taxon>Dikarya</taxon>
        <taxon>Basidiomycota</taxon>
        <taxon>Agaricomycotina</taxon>
        <taxon>Tremellomycetes</taxon>
        <taxon>Trichosporonales</taxon>
        <taxon>Trichosporonaceae</taxon>
        <taxon>Vanrija</taxon>
    </lineage>
</organism>
<sequence length="113" mass="12236">MPSTTATTPLFVHANGTPMRVYVCPSLPRKITRAIERYGGLVVPIHDALVHVAPHPPGSQASDIDPDALVVSVRWVYAVVKKRAMADLKAFAVEYVPDWAAWGGSEACTPELE</sequence>
<dbReference type="RefSeq" id="XP_062632001.1">
    <property type="nucleotide sequence ID" value="XM_062776017.1"/>
</dbReference>